<sequence length="92" mass="10774">MYAHDLAERSVQWTQSSNLRQAPEAQVKVVRECMGDHLRLFMDLLLHEVPMVTPLFDEKTRVYRLLSLPFDWVAVDRRSAPDCGARWPSRHP</sequence>
<accession>A0A090F0N4</accession>
<dbReference type="EMBL" id="CCNB01000012">
    <property type="protein sequence ID" value="CDX35091.1"/>
    <property type="molecule type" value="Genomic_DNA"/>
</dbReference>
<dbReference type="AlphaFoldDB" id="A0A090F0N4"/>
<organism evidence="1 2">
    <name type="scientific">Mesorhizobium plurifarium</name>
    <dbReference type="NCBI Taxonomy" id="69974"/>
    <lineage>
        <taxon>Bacteria</taxon>
        <taxon>Pseudomonadati</taxon>
        <taxon>Pseudomonadota</taxon>
        <taxon>Alphaproteobacteria</taxon>
        <taxon>Hyphomicrobiales</taxon>
        <taxon>Phyllobacteriaceae</taxon>
        <taxon>Mesorhizobium</taxon>
    </lineage>
</organism>
<gene>
    <name evidence="1" type="ORF">MPLDJ20_20057</name>
</gene>
<reference evidence="1 2" key="1">
    <citation type="submission" date="2014-08" db="EMBL/GenBank/DDBJ databases">
        <authorList>
            <person name="Moulin Lionel"/>
        </authorList>
    </citation>
    <scope>NUCLEOTIDE SEQUENCE [LARGE SCALE GENOMIC DNA]</scope>
</reference>
<protein>
    <submittedName>
        <fullName evidence="1">Uncharacterized protein</fullName>
    </submittedName>
</protein>
<evidence type="ECO:0000313" key="1">
    <source>
        <dbReference type="EMBL" id="CDX35091.1"/>
    </source>
</evidence>
<name>A0A090F0N4_MESPL</name>
<dbReference type="Proteomes" id="UP000046373">
    <property type="component" value="Unassembled WGS sequence"/>
</dbReference>
<proteinExistence type="predicted"/>
<evidence type="ECO:0000313" key="2">
    <source>
        <dbReference type="Proteomes" id="UP000046373"/>
    </source>
</evidence>